<keyword evidence="2" id="KW-1185">Reference proteome</keyword>
<dbReference type="AlphaFoldDB" id="A0A844GAF2"/>
<proteinExistence type="predicted"/>
<sequence length="210" mass="24940">MIIISHRGFWKNTSEKNHTPAFVRSFEQGYGTETDIRDRNGVLVISHNMPDESAITVETFFDIYKQYNSEPTLALNIKADGLQTELHRLIHAFNIRNYFVFDMAVPDGLHYCKHQFKTYTRQSEYEKSPSYYQLADGIWLDEFHCHWITDDTIHHHLHNGKKICIVSPDLHKRDYHQEWKHYKNLESIIGKDRLMLCTDFPDRAQEYFNG</sequence>
<dbReference type="Gene3D" id="3.20.20.190">
    <property type="entry name" value="Phosphatidylinositol (PI) phosphodiesterase"/>
    <property type="match status" value="1"/>
</dbReference>
<organism evidence="1 2">
    <name type="scientific">Paludibacterium denitrificans</name>
    <dbReference type="NCBI Taxonomy" id="2675226"/>
    <lineage>
        <taxon>Bacteria</taxon>
        <taxon>Pseudomonadati</taxon>
        <taxon>Pseudomonadota</taxon>
        <taxon>Betaproteobacteria</taxon>
        <taxon>Neisseriales</taxon>
        <taxon>Chromobacteriaceae</taxon>
        <taxon>Paludibacterium</taxon>
    </lineage>
</organism>
<gene>
    <name evidence="1" type="ORF">GKE73_10380</name>
</gene>
<name>A0A844GAF2_9NEIS</name>
<evidence type="ECO:0008006" key="3">
    <source>
        <dbReference type="Google" id="ProtNLM"/>
    </source>
</evidence>
<accession>A0A844GAF2</accession>
<dbReference type="SUPFAM" id="SSF51695">
    <property type="entry name" value="PLC-like phosphodiesterases"/>
    <property type="match status" value="1"/>
</dbReference>
<protein>
    <recommendedName>
        <fullName evidence="3">Phosphodiesterase</fullName>
    </recommendedName>
</protein>
<evidence type="ECO:0000313" key="1">
    <source>
        <dbReference type="EMBL" id="MTD33373.1"/>
    </source>
</evidence>
<dbReference type="GO" id="GO:0008081">
    <property type="term" value="F:phosphoric diester hydrolase activity"/>
    <property type="evidence" value="ECO:0007669"/>
    <property type="project" value="InterPro"/>
</dbReference>
<dbReference type="RefSeq" id="WP_230370265.1">
    <property type="nucleotide sequence ID" value="NZ_WLYX01000001.1"/>
</dbReference>
<dbReference type="EMBL" id="WLYX01000001">
    <property type="protein sequence ID" value="MTD33373.1"/>
    <property type="molecule type" value="Genomic_DNA"/>
</dbReference>
<dbReference type="Proteomes" id="UP000446658">
    <property type="component" value="Unassembled WGS sequence"/>
</dbReference>
<comment type="caution">
    <text evidence="1">The sequence shown here is derived from an EMBL/GenBank/DDBJ whole genome shotgun (WGS) entry which is preliminary data.</text>
</comment>
<dbReference type="GO" id="GO:0006629">
    <property type="term" value="P:lipid metabolic process"/>
    <property type="evidence" value="ECO:0007669"/>
    <property type="project" value="InterPro"/>
</dbReference>
<dbReference type="InterPro" id="IPR017946">
    <property type="entry name" value="PLC-like_Pdiesterase_TIM-brl"/>
</dbReference>
<reference evidence="1 2" key="1">
    <citation type="submission" date="2019-11" db="EMBL/GenBank/DDBJ databases">
        <title>Draft genome sequence of Paludibacterium sp. dN18-1.</title>
        <authorList>
            <person name="Im W.-T."/>
        </authorList>
    </citation>
    <scope>NUCLEOTIDE SEQUENCE [LARGE SCALE GENOMIC DNA]</scope>
    <source>
        <strain evidence="2">dN 18-1</strain>
    </source>
</reference>
<evidence type="ECO:0000313" key="2">
    <source>
        <dbReference type="Proteomes" id="UP000446658"/>
    </source>
</evidence>